<accession>A0A7X5QRV2</accession>
<dbReference type="GO" id="GO:0006631">
    <property type="term" value="P:fatty acid metabolic process"/>
    <property type="evidence" value="ECO:0007669"/>
    <property type="project" value="TreeGrafter"/>
</dbReference>
<dbReference type="Proteomes" id="UP000518878">
    <property type="component" value="Unassembled WGS sequence"/>
</dbReference>
<evidence type="ECO:0000256" key="1">
    <source>
        <dbReference type="ARBA" id="ARBA00023121"/>
    </source>
</evidence>
<keyword evidence="1" id="KW-0446">Lipid-binding</keyword>
<evidence type="ECO:0000259" key="2">
    <source>
        <dbReference type="PROSITE" id="PS51228"/>
    </source>
</evidence>
<keyword evidence="4" id="KW-1185">Reference proteome</keyword>
<protein>
    <submittedName>
        <fullName evidence="3">Acyl-CoA-binding protein</fullName>
    </submittedName>
</protein>
<dbReference type="SUPFAM" id="SSF47027">
    <property type="entry name" value="Acyl-CoA binding protein"/>
    <property type="match status" value="1"/>
</dbReference>
<dbReference type="PROSITE" id="PS51228">
    <property type="entry name" value="ACB_2"/>
    <property type="match status" value="1"/>
</dbReference>
<comment type="caution">
    <text evidence="3">The sequence shown here is derived from an EMBL/GenBank/DDBJ whole genome shotgun (WGS) entry which is preliminary data.</text>
</comment>
<dbReference type="GO" id="GO:0000062">
    <property type="term" value="F:fatty-acyl-CoA binding"/>
    <property type="evidence" value="ECO:0007669"/>
    <property type="project" value="InterPro"/>
</dbReference>
<evidence type="ECO:0000313" key="3">
    <source>
        <dbReference type="EMBL" id="NID14204.1"/>
    </source>
</evidence>
<dbReference type="PANTHER" id="PTHR23310">
    <property type="entry name" value="ACYL-COA-BINDING PROTEIN, ACBP"/>
    <property type="match status" value="1"/>
</dbReference>
<dbReference type="Gene3D" id="1.20.80.10">
    <property type="match status" value="1"/>
</dbReference>
<proteinExistence type="predicted"/>
<dbReference type="PANTHER" id="PTHR23310:SF62">
    <property type="entry name" value="ACYL-COA BINDING PROTEIN 1, ISOFORM A"/>
    <property type="match status" value="1"/>
</dbReference>
<dbReference type="RefSeq" id="WP_166697928.1">
    <property type="nucleotide sequence ID" value="NZ_JAAQTL010000001.1"/>
</dbReference>
<organism evidence="3 4">
    <name type="scientific">Luteibacter yeojuensis</name>
    <dbReference type="NCBI Taxonomy" id="345309"/>
    <lineage>
        <taxon>Bacteria</taxon>
        <taxon>Pseudomonadati</taxon>
        <taxon>Pseudomonadota</taxon>
        <taxon>Gammaproteobacteria</taxon>
        <taxon>Lysobacterales</taxon>
        <taxon>Rhodanobacteraceae</taxon>
        <taxon>Luteibacter</taxon>
    </lineage>
</organism>
<sequence>MSDDLRSQFEQAYLDLGRLGHRPDNDTLLRIYALYKQGSEGDVHGEKPGFFDFVGTAKYEAWATLKGTPREVAMRDYVALVKSLGG</sequence>
<dbReference type="AlphaFoldDB" id="A0A7X5QRV2"/>
<dbReference type="InterPro" id="IPR035984">
    <property type="entry name" value="Acyl-CoA-binding_sf"/>
</dbReference>
<dbReference type="PRINTS" id="PR00689">
    <property type="entry name" value="ACOABINDINGP"/>
</dbReference>
<name>A0A7X5QRV2_9GAMM</name>
<dbReference type="InterPro" id="IPR000582">
    <property type="entry name" value="Acyl-CoA-binding_protein"/>
</dbReference>
<evidence type="ECO:0000313" key="4">
    <source>
        <dbReference type="Proteomes" id="UP000518878"/>
    </source>
</evidence>
<feature type="domain" description="ACB" evidence="2">
    <location>
        <begin position="5"/>
        <end position="86"/>
    </location>
</feature>
<dbReference type="Pfam" id="PF00887">
    <property type="entry name" value="ACBP"/>
    <property type="match status" value="1"/>
</dbReference>
<dbReference type="EMBL" id="JAAQTL010000001">
    <property type="protein sequence ID" value="NID14204.1"/>
    <property type="molecule type" value="Genomic_DNA"/>
</dbReference>
<dbReference type="InterPro" id="IPR014352">
    <property type="entry name" value="FERM/acyl-CoA-bd_prot_sf"/>
</dbReference>
<gene>
    <name evidence="3" type="ORF">HBF32_01820</name>
</gene>
<reference evidence="3 4" key="1">
    <citation type="journal article" date="2006" name="Int. J. Syst. Evol. Microbiol.">
        <title>Dyella yeojuensis sp. nov., isolated from greenhouse soil in Korea.</title>
        <authorList>
            <person name="Kim B.Y."/>
            <person name="Weon H.Y."/>
            <person name="Lee K.H."/>
            <person name="Seok S.J."/>
            <person name="Kwon S.W."/>
            <person name="Go S.J."/>
            <person name="Stackebrandt E."/>
        </authorList>
    </citation>
    <scope>NUCLEOTIDE SEQUENCE [LARGE SCALE GENOMIC DNA]</scope>
    <source>
        <strain evidence="3 4">DSM 17673</strain>
    </source>
</reference>